<comment type="caution">
    <text evidence="11">The sequence shown here is derived from an EMBL/GenBank/DDBJ whole genome shotgun (WGS) entry which is preliminary data.</text>
</comment>
<evidence type="ECO:0000256" key="9">
    <source>
        <dbReference type="SAM" id="Phobius"/>
    </source>
</evidence>
<feature type="transmembrane region" description="Helical" evidence="9">
    <location>
        <begin position="462"/>
        <end position="481"/>
    </location>
</feature>
<comment type="subcellular location">
    <subcellularLocation>
        <location evidence="1">Cell membrane</location>
        <topology evidence="1">Multi-pass membrane protein</topology>
    </subcellularLocation>
    <subcellularLocation>
        <location evidence="8">Membrane</location>
        <topology evidence="8">Multi-pass membrane protein</topology>
    </subcellularLocation>
</comment>
<dbReference type="PROSITE" id="PS01023">
    <property type="entry name" value="PTR2_2"/>
    <property type="match status" value="1"/>
</dbReference>
<evidence type="ECO:0000256" key="5">
    <source>
        <dbReference type="ARBA" id="ARBA00022692"/>
    </source>
</evidence>
<proteinExistence type="inferred from homology"/>
<evidence type="ECO:0000256" key="1">
    <source>
        <dbReference type="ARBA" id="ARBA00004651"/>
    </source>
</evidence>
<keyword evidence="6 9" id="KW-1133">Transmembrane helix</keyword>
<name>A0A073B8E3_9PSEU</name>
<feature type="transmembrane region" description="Helical" evidence="9">
    <location>
        <begin position="256"/>
        <end position="277"/>
    </location>
</feature>
<protein>
    <submittedName>
        <fullName evidence="11">Peptide transporter</fullName>
    </submittedName>
</protein>
<dbReference type="InterPro" id="IPR020846">
    <property type="entry name" value="MFS_dom"/>
</dbReference>
<dbReference type="PROSITE" id="PS50850">
    <property type="entry name" value="MFS"/>
    <property type="match status" value="1"/>
</dbReference>
<evidence type="ECO:0000313" key="12">
    <source>
        <dbReference type="Proteomes" id="UP000031419"/>
    </source>
</evidence>
<dbReference type="Proteomes" id="UP000031419">
    <property type="component" value="Unassembled WGS sequence"/>
</dbReference>
<evidence type="ECO:0000313" key="11">
    <source>
        <dbReference type="EMBL" id="KEI43994.1"/>
    </source>
</evidence>
<keyword evidence="7 9" id="KW-0472">Membrane</keyword>
<dbReference type="Pfam" id="PF00854">
    <property type="entry name" value="PTR2"/>
    <property type="match status" value="1"/>
</dbReference>
<evidence type="ECO:0000256" key="6">
    <source>
        <dbReference type="ARBA" id="ARBA00022989"/>
    </source>
</evidence>
<dbReference type="CDD" id="cd17346">
    <property type="entry name" value="MFS_DtpA_like"/>
    <property type="match status" value="1"/>
</dbReference>
<feature type="transmembrane region" description="Helical" evidence="9">
    <location>
        <begin position="225"/>
        <end position="250"/>
    </location>
</feature>
<dbReference type="EMBL" id="JNVU01000031">
    <property type="protein sequence ID" value="KEI43994.1"/>
    <property type="molecule type" value="Genomic_DNA"/>
</dbReference>
<dbReference type="GO" id="GO:0006857">
    <property type="term" value="P:oligopeptide transport"/>
    <property type="evidence" value="ECO:0007669"/>
    <property type="project" value="InterPro"/>
</dbReference>
<organism evidence="11 12">
    <name type="scientific">Saccharopolyspora rectivirgula</name>
    <dbReference type="NCBI Taxonomy" id="28042"/>
    <lineage>
        <taxon>Bacteria</taxon>
        <taxon>Bacillati</taxon>
        <taxon>Actinomycetota</taxon>
        <taxon>Actinomycetes</taxon>
        <taxon>Pseudonocardiales</taxon>
        <taxon>Pseudonocardiaceae</taxon>
        <taxon>Saccharopolyspora</taxon>
    </lineage>
</organism>
<keyword evidence="4" id="KW-1003">Cell membrane</keyword>
<evidence type="ECO:0000256" key="3">
    <source>
        <dbReference type="ARBA" id="ARBA00022448"/>
    </source>
</evidence>
<reference evidence="11 12" key="1">
    <citation type="submission" date="2014-06" db="EMBL/GenBank/DDBJ databases">
        <title>Saccharopolyspora rectivirgula DSM-43113 Genome sequencing.</title>
        <authorList>
            <person name="Barrera C."/>
            <person name="Millon L."/>
            <person name="Rognon B."/>
            <person name="Zaugg C."/>
            <person name="Monod M."/>
        </authorList>
    </citation>
    <scope>NUCLEOTIDE SEQUENCE [LARGE SCALE GENOMIC DNA]</scope>
    <source>
        <strain evidence="11 12">DSM 43113</strain>
    </source>
</reference>
<keyword evidence="3 8" id="KW-0813">Transport</keyword>
<dbReference type="Gene3D" id="1.20.1250.20">
    <property type="entry name" value="MFS general substrate transporter like domains"/>
    <property type="match status" value="1"/>
</dbReference>
<dbReference type="SUPFAM" id="SSF103473">
    <property type="entry name" value="MFS general substrate transporter"/>
    <property type="match status" value="2"/>
</dbReference>
<dbReference type="NCBIfam" id="TIGR00924">
    <property type="entry name" value="yjdL_sub1_fam"/>
    <property type="match status" value="1"/>
</dbReference>
<dbReference type="PANTHER" id="PTHR23517:SF15">
    <property type="entry name" value="PROTON-DEPENDENT OLIGOPEPTIDE FAMILY TRANSPORT PROTEIN"/>
    <property type="match status" value="1"/>
</dbReference>
<feature type="transmembrane region" description="Helical" evidence="9">
    <location>
        <begin position="158"/>
        <end position="178"/>
    </location>
</feature>
<dbReference type="AlphaFoldDB" id="A0A073B8E3"/>
<evidence type="ECO:0000256" key="4">
    <source>
        <dbReference type="ARBA" id="ARBA00022475"/>
    </source>
</evidence>
<feature type="transmembrane region" description="Helical" evidence="9">
    <location>
        <begin position="395"/>
        <end position="413"/>
    </location>
</feature>
<feature type="transmembrane region" description="Helical" evidence="9">
    <location>
        <begin position="97"/>
        <end position="128"/>
    </location>
</feature>
<dbReference type="InterPro" id="IPR018456">
    <property type="entry name" value="PTR2_symporter_CS"/>
</dbReference>
<dbReference type="eggNOG" id="COG3104">
    <property type="taxonomic scope" value="Bacteria"/>
</dbReference>
<evidence type="ECO:0000259" key="10">
    <source>
        <dbReference type="PROSITE" id="PS50850"/>
    </source>
</evidence>
<sequence>MIVSTSAVADAPQRGFFGHPRGLSTLFFTEMWERFSYYGMRAILGYYLYFSVAEGGLGIPESTALSLVGIYGASVYMSGIVGGWLADRIIGAQWSVFWGGFIIMFGHICLALPGGMVSVIGGLVFLVIGTGLLKPNISGIVGGLYGEHDTRRDAGFSIFYMGINIGGLLAPLVCGWLGEKVSWHLGFGAAAVGMAFGLIQYLIGRKNLGSSGLKPVNPLPAERKSWVLGRVIALAVVFLGVLAALGFLGVLGLDGLVNLISFISAVLPIVYFAVMLSSKQITKVERDRLLAYIPLFLATALFFLLFEQQPNTLANLAESDTDLNVFGYEIPASWFQSINPLAIIIMAPLFATLWIKLGERQPSTPRKFVGGLLFVGIAFLWVVLSKTVAGGDNHLPLMLALVFVLMTVGELMLSPVGLSVTTKLAPKVFASQTLGLYFLAPAMGQGLGAQLVKLYSVENQQIYFGLVGLATIGCAVLLLIASRSIKRYMHGVL</sequence>
<feature type="transmembrane region" description="Helical" evidence="9">
    <location>
        <begin position="369"/>
        <end position="389"/>
    </location>
</feature>
<evidence type="ECO:0000256" key="2">
    <source>
        <dbReference type="ARBA" id="ARBA00005982"/>
    </source>
</evidence>
<dbReference type="GO" id="GO:1904680">
    <property type="term" value="F:peptide transmembrane transporter activity"/>
    <property type="evidence" value="ECO:0007669"/>
    <property type="project" value="InterPro"/>
</dbReference>
<dbReference type="GO" id="GO:0005886">
    <property type="term" value="C:plasma membrane"/>
    <property type="evidence" value="ECO:0007669"/>
    <property type="project" value="UniProtKB-SubCell"/>
</dbReference>
<feature type="transmembrane region" description="Helical" evidence="9">
    <location>
        <begin position="338"/>
        <end position="357"/>
    </location>
</feature>
<feature type="transmembrane region" description="Helical" evidence="9">
    <location>
        <begin position="184"/>
        <end position="204"/>
    </location>
</feature>
<dbReference type="InterPro" id="IPR005279">
    <property type="entry name" value="Dipep/tripep_permease"/>
</dbReference>
<dbReference type="PANTHER" id="PTHR23517">
    <property type="entry name" value="RESISTANCE PROTEIN MDTM, PUTATIVE-RELATED-RELATED"/>
    <property type="match status" value="1"/>
</dbReference>
<comment type="similarity">
    <text evidence="2 8">Belongs to the major facilitator superfamily. Proton-dependent oligopeptide transporter (POT/PTR) (TC 2.A.17) family.</text>
</comment>
<evidence type="ECO:0000256" key="7">
    <source>
        <dbReference type="ARBA" id="ARBA00023136"/>
    </source>
</evidence>
<accession>A0A073B8E3</accession>
<feature type="transmembrane region" description="Helical" evidence="9">
    <location>
        <begin position="289"/>
        <end position="306"/>
    </location>
</feature>
<keyword evidence="5 8" id="KW-0812">Transmembrane</keyword>
<feature type="transmembrane region" description="Helical" evidence="9">
    <location>
        <begin position="64"/>
        <end position="85"/>
    </location>
</feature>
<dbReference type="InterPro" id="IPR050171">
    <property type="entry name" value="MFS_Transporters"/>
</dbReference>
<feature type="domain" description="Major facilitator superfamily (MFS) profile" evidence="10">
    <location>
        <begin position="25"/>
        <end position="485"/>
    </location>
</feature>
<keyword evidence="12" id="KW-1185">Reference proteome</keyword>
<gene>
    <name evidence="11" type="ORF">GU90_13615</name>
</gene>
<evidence type="ECO:0000256" key="8">
    <source>
        <dbReference type="RuleBase" id="RU003755"/>
    </source>
</evidence>
<feature type="transmembrane region" description="Helical" evidence="9">
    <location>
        <begin position="434"/>
        <end position="456"/>
    </location>
</feature>
<feature type="transmembrane region" description="Helical" evidence="9">
    <location>
        <begin position="35"/>
        <end position="52"/>
    </location>
</feature>
<dbReference type="InterPro" id="IPR000109">
    <property type="entry name" value="POT_fam"/>
</dbReference>
<dbReference type="InterPro" id="IPR036259">
    <property type="entry name" value="MFS_trans_sf"/>
</dbReference>